<evidence type="ECO:0000313" key="1">
    <source>
        <dbReference type="EMBL" id="XCG99318.1"/>
    </source>
</evidence>
<reference evidence="1" key="1">
    <citation type="submission" date="2024-05" db="EMBL/GenBank/DDBJ databases">
        <authorList>
            <person name="Abreu G."/>
            <person name="Garcia E."/>
            <person name="Oliveira H."/>
        </authorList>
    </citation>
    <scope>NUCLEOTIDE SEQUENCE</scope>
</reference>
<dbReference type="EMBL" id="PP854833">
    <property type="protein sequence ID" value="XCG99318.1"/>
    <property type="molecule type" value="Genomic_DNA"/>
</dbReference>
<accession>A0AAU8EKK6</accession>
<protein>
    <submittedName>
        <fullName evidence="1">Uncharacterized protein</fullName>
    </submittedName>
</protein>
<organism evidence="1">
    <name type="scientific">Erwinia phage Harbringer</name>
    <dbReference type="NCBI Taxonomy" id="3158978"/>
    <lineage>
        <taxon>Viruses</taxon>
        <taxon>Duplodnaviria</taxon>
        <taxon>Heunggongvirae</taxon>
        <taxon>Uroviricota</taxon>
        <taxon>Caudoviricetes</taxon>
        <taxon>Andersonviridae</taxon>
        <taxon>Ounavirinae</taxon>
        <taxon>Kolesnikvirus</taxon>
    </lineage>
</organism>
<sequence length="34" mass="4117">MCRNIIRQQYHFQPCKHFVFTFRDLASPSTCEIV</sequence>
<name>A0AAU8EKK6_9CAUD</name>
<proteinExistence type="predicted"/>
<gene>
    <name evidence="1" type="ORF">Harbringer_094</name>
</gene>